<organism evidence="2 3">
    <name type="scientific">Parazoarcus communis SWub3 = DSM 12120</name>
    <dbReference type="NCBI Taxonomy" id="1121029"/>
    <lineage>
        <taxon>Bacteria</taxon>
        <taxon>Pseudomonadati</taxon>
        <taxon>Pseudomonadota</taxon>
        <taxon>Betaproteobacteria</taxon>
        <taxon>Rhodocyclales</taxon>
        <taxon>Zoogloeaceae</taxon>
        <taxon>Parazoarcus</taxon>
    </lineage>
</organism>
<evidence type="ECO:0000259" key="1">
    <source>
        <dbReference type="Pfam" id="PF02026"/>
    </source>
</evidence>
<evidence type="ECO:0000313" key="3">
    <source>
        <dbReference type="Proteomes" id="UP000248259"/>
    </source>
</evidence>
<dbReference type="AlphaFoldDB" id="A0A323UR12"/>
<sequence length="272" mass="30463">MERALIARVAHEINRAYCASIGDPSQPEWESAPEWQRASALAGVDMHLANPEATPEQSHESWLAQKLEDGWKYGPVKDADKKEHPCCVPYAELPTEQKSKDYLFRAVVHALKDLPDTVQVQQPAPTRQLSAVRALRDAGADIVSITYRGRKVYRDRTSIRATWQPGETKRVPTRDAEILLRFIEFAVAAPDETEALPESNEDDDVATLVASQAQREDAVRQELEGTLNLVETMDKDALEAYAAKYEVSLDKRRAVAALRTEVANLIEQFGVR</sequence>
<keyword evidence="3" id="KW-1185">Reference proteome</keyword>
<dbReference type="InterPro" id="IPR003032">
    <property type="entry name" value="Ryanodine_rcpt"/>
</dbReference>
<dbReference type="RefSeq" id="WP_110528387.1">
    <property type="nucleotide sequence ID" value="NZ_QKOE01000019.1"/>
</dbReference>
<evidence type="ECO:0000313" key="2">
    <source>
        <dbReference type="EMBL" id="PZA14944.1"/>
    </source>
</evidence>
<dbReference type="OrthoDB" id="227202at2"/>
<comment type="caution">
    <text evidence="2">The sequence shown here is derived from an EMBL/GenBank/DDBJ whole genome shotgun (WGS) entry which is preliminary data.</text>
</comment>
<reference evidence="2 3" key="1">
    <citation type="submission" date="2018-06" db="EMBL/GenBank/DDBJ databases">
        <title>Azoarcus communis strain SWub3 genome.</title>
        <authorList>
            <person name="Zorraquino Salvo V."/>
            <person name="Toubiana D."/>
            <person name="Blumwald E."/>
        </authorList>
    </citation>
    <scope>NUCLEOTIDE SEQUENCE [LARGE SCALE GENOMIC DNA]</scope>
    <source>
        <strain evidence="2 3">SWub3</strain>
    </source>
</reference>
<dbReference type="Gene3D" id="6.20.350.10">
    <property type="match status" value="1"/>
</dbReference>
<dbReference type="EMBL" id="QKOE01000019">
    <property type="protein sequence ID" value="PZA14944.1"/>
    <property type="molecule type" value="Genomic_DNA"/>
</dbReference>
<feature type="domain" description="Ryanodine receptor Ryr" evidence="1">
    <location>
        <begin position="54"/>
        <end position="101"/>
    </location>
</feature>
<gene>
    <name evidence="2" type="ORF">DNK49_19055</name>
</gene>
<accession>A0A323UR12</accession>
<dbReference type="Proteomes" id="UP000248259">
    <property type="component" value="Unassembled WGS sequence"/>
</dbReference>
<proteinExistence type="predicted"/>
<protein>
    <recommendedName>
        <fullName evidence="1">Ryanodine receptor Ryr domain-containing protein</fullName>
    </recommendedName>
</protein>
<dbReference type="Pfam" id="PF02026">
    <property type="entry name" value="RyR"/>
    <property type="match status" value="1"/>
</dbReference>
<name>A0A323UR12_9RHOO</name>